<feature type="domain" description="GLUE N-terminal" evidence="9">
    <location>
        <begin position="1"/>
        <end position="141"/>
    </location>
</feature>
<dbReference type="Proteomes" id="UP000887566">
    <property type="component" value="Unplaced"/>
</dbReference>
<feature type="compositionally biased region" description="Low complexity" evidence="8">
    <location>
        <begin position="136"/>
        <end position="153"/>
    </location>
</feature>
<dbReference type="FunFam" id="1.10.10.10:FF:000170">
    <property type="entry name" value="Vacuolar protein-sorting-associated protein 36"/>
    <property type="match status" value="1"/>
</dbReference>
<evidence type="ECO:0000256" key="7">
    <source>
        <dbReference type="RuleBase" id="RU367095"/>
    </source>
</evidence>
<comment type="subcellular location">
    <subcellularLocation>
        <location evidence="7">Cytoplasm</location>
    </subcellularLocation>
    <subcellularLocation>
        <location evidence="7">Endosome</location>
    </subcellularLocation>
</comment>
<dbReference type="WBParaSite" id="PSAMB.scaffold145size73095.g2512.t1">
    <property type="protein sequence ID" value="PSAMB.scaffold145size73095.g2512.t1"/>
    <property type="gene ID" value="PSAMB.scaffold145size73095.g2512"/>
</dbReference>
<dbReference type="GO" id="GO:0031902">
    <property type="term" value="C:late endosome membrane"/>
    <property type="evidence" value="ECO:0007669"/>
    <property type="project" value="UniProtKB-UniRule"/>
</dbReference>
<evidence type="ECO:0000256" key="3">
    <source>
        <dbReference type="ARBA" id="ARBA00022448"/>
    </source>
</evidence>
<dbReference type="InterPro" id="IPR036388">
    <property type="entry name" value="WH-like_DNA-bd_sf"/>
</dbReference>
<accession>A0A914V226</accession>
<comment type="similarity">
    <text evidence="1 7">Belongs to the VPS36 family.</text>
</comment>
<keyword evidence="3 7" id="KW-0813">Transport</keyword>
<keyword evidence="7" id="KW-0967">Endosome</keyword>
<evidence type="ECO:0000256" key="4">
    <source>
        <dbReference type="ARBA" id="ARBA00022490"/>
    </source>
</evidence>
<evidence type="ECO:0000256" key="2">
    <source>
        <dbReference type="ARBA" id="ARBA00017953"/>
    </source>
</evidence>
<dbReference type="SUPFAM" id="SSF46785">
    <property type="entry name" value="Winged helix' DNA-binding domain"/>
    <property type="match status" value="2"/>
</dbReference>
<dbReference type="Gene3D" id="2.30.29.30">
    <property type="entry name" value="Pleckstrin-homology domain (PH domain)/Phosphotyrosine-binding domain (PTB)"/>
    <property type="match status" value="1"/>
</dbReference>
<dbReference type="GO" id="GO:0000814">
    <property type="term" value="C:ESCRT II complex"/>
    <property type="evidence" value="ECO:0007669"/>
    <property type="project" value="UniProtKB-UniRule"/>
</dbReference>
<evidence type="ECO:0000256" key="6">
    <source>
        <dbReference type="ARBA" id="ARBA00030114"/>
    </source>
</evidence>
<dbReference type="AlphaFoldDB" id="A0A914V226"/>
<name>A0A914V226_9BILA</name>
<dbReference type="InterPro" id="IPR021648">
    <property type="entry name" value="GLUE_dom"/>
</dbReference>
<dbReference type="InterPro" id="IPR040608">
    <property type="entry name" value="Snf8/Vps36"/>
</dbReference>
<keyword evidence="4 7" id="KW-0963">Cytoplasm</keyword>
<dbReference type="GO" id="GO:0043328">
    <property type="term" value="P:protein transport to vacuole involved in ubiquitin-dependent protein catabolic process via the multivesicular body sorting pathway"/>
    <property type="evidence" value="ECO:0007669"/>
    <property type="project" value="UniProtKB-UniRule"/>
</dbReference>
<dbReference type="PROSITE" id="PS51495">
    <property type="entry name" value="GLUE"/>
    <property type="match status" value="1"/>
</dbReference>
<proteinExistence type="inferred from homology"/>
<dbReference type="Gene3D" id="6.10.140.260">
    <property type="match status" value="1"/>
</dbReference>
<evidence type="ECO:0000256" key="1">
    <source>
        <dbReference type="ARBA" id="ARBA00009697"/>
    </source>
</evidence>
<dbReference type="InterPro" id="IPR037855">
    <property type="entry name" value="Vps36"/>
</dbReference>
<keyword evidence="10" id="KW-1185">Reference proteome</keyword>
<evidence type="ECO:0000256" key="5">
    <source>
        <dbReference type="ARBA" id="ARBA00022927"/>
    </source>
</evidence>
<evidence type="ECO:0000259" key="9">
    <source>
        <dbReference type="PROSITE" id="PS51495"/>
    </source>
</evidence>
<dbReference type="PANTHER" id="PTHR13128">
    <property type="entry name" value="VACUOLAR PROTEIN-SORTING-ASSOCIATED PROTEIN 36"/>
    <property type="match status" value="1"/>
</dbReference>
<dbReference type="Pfam" id="PF04157">
    <property type="entry name" value="EAP30"/>
    <property type="match status" value="1"/>
</dbReference>
<dbReference type="InterPro" id="IPR011993">
    <property type="entry name" value="PH-like_dom_sf"/>
</dbReference>
<comment type="subunit">
    <text evidence="7">Component of the endosomal sorting complex required for transport II (ESCRT-II).</text>
</comment>
<reference evidence="11" key="1">
    <citation type="submission" date="2022-11" db="UniProtKB">
        <authorList>
            <consortium name="WormBaseParasite"/>
        </authorList>
    </citation>
    <scope>IDENTIFICATION</scope>
</reference>
<protein>
    <recommendedName>
        <fullName evidence="2 7">Vacuolar protein-sorting-associated protein 36</fullName>
    </recommendedName>
    <alternativeName>
        <fullName evidence="6 7">ESCRT-II complex subunit VPS36</fullName>
    </alternativeName>
</protein>
<dbReference type="FunFam" id="2.30.29.30:FF:000600">
    <property type="entry name" value="CRE-TAG-318 protein"/>
    <property type="match status" value="1"/>
</dbReference>
<evidence type="ECO:0000313" key="10">
    <source>
        <dbReference type="Proteomes" id="UP000887566"/>
    </source>
</evidence>
<dbReference type="SUPFAM" id="SSF50729">
    <property type="entry name" value="PH domain-like"/>
    <property type="match status" value="1"/>
</dbReference>
<dbReference type="Pfam" id="PF11605">
    <property type="entry name" value="Vps36_ESCRT-II"/>
    <property type="match status" value="1"/>
</dbReference>
<dbReference type="InterPro" id="IPR036390">
    <property type="entry name" value="WH_DNA-bd_sf"/>
</dbReference>
<sequence>MDRFTWYQAGEAGNEDIIIQAGSVGIFDGDQKATAFDQGTASLTVNRLIWADYGDPDCRLSLHHSLVKHIDRHNKSMFSRGGKIVIHLTPTPANFQGSGPVAASPFHSVRLNFRQGGDEDFYKKFRDALERKTWLRTPSSSSSAGSRQSGATQATPRAVGISGIERRLAEQNTRTQENISQAFEDLGKLMEMAKDMVSISKSISEKLRLKQGEITDDETVQFKSYLLSLGVSDPVTKSAFGSGAQYYEKLANELATILEKPLKECGGMMALPDVYCRVNRARGLELLSPEDLLNGCAMLVKLNLPITLHHFDSGVLVVQLKSMSVETTIEPTAKFVTDSDSATAQELAQTAGISVVLAKERLLATEEVGQICRDDTIEGLRFYPNKFAEAQTAAS</sequence>
<dbReference type="PANTHER" id="PTHR13128:SF12">
    <property type="entry name" value="VACUOLAR PROTEIN-SORTING-ASSOCIATED PROTEIN 36"/>
    <property type="match status" value="1"/>
</dbReference>
<dbReference type="GO" id="GO:0032266">
    <property type="term" value="F:phosphatidylinositol-3-phosphate binding"/>
    <property type="evidence" value="ECO:0007669"/>
    <property type="project" value="UniProtKB-UniRule"/>
</dbReference>
<evidence type="ECO:0000256" key="8">
    <source>
        <dbReference type="SAM" id="MobiDB-lite"/>
    </source>
</evidence>
<dbReference type="FunFam" id="1.10.10.10:FF:000416">
    <property type="entry name" value="Vacuolar protein-sorting-associated protein 36"/>
    <property type="match status" value="1"/>
</dbReference>
<comment type="function">
    <text evidence="7">Component of the ESCRT-II complex (endosomal sorting complex required for transport II), which is required for multivesicular body (MVB) formation and sorting of endosomal cargo proteins into MVBs.</text>
</comment>
<feature type="region of interest" description="Disordered" evidence="8">
    <location>
        <begin position="136"/>
        <end position="162"/>
    </location>
</feature>
<organism evidence="10 11">
    <name type="scientific">Plectus sambesii</name>
    <dbReference type="NCBI Taxonomy" id="2011161"/>
    <lineage>
        <taxon>Eukaryota</taxon>
        <taxon>Metazoa</taxon>
        <taxon>Ecdysozoa</taxon>
        <taxon>Nematoda</taxon>
        <taxon>Chromadorea</taxon>
        <taxon>Plectida</taxon>
        <taxon>Plectina</taxon>
        <taxon>Plectoidea</taxon>
        <taxon>Plectidae</taxon>
        <taxon>Plectus</taxon>
    </lineage>
</organism>
<dbReference type="GO" id="GO:0043130">
    <property type="term" value="F:ubiquitin binding"/>
    <property type="evidence" value="ECO:0007669"/>
    <property type="project" value="UniProtKB-UniRule"/>
</dbReference>
<keyword evidence="5 7" id="KW-0653">Protein transport</keyword>
<dbReference type="Gene3D" id="1.10.10.10">
    <property type="entry name" value="Winged helix-like DNA-binding domain superfamily/Winged helix DNA-binding domain"/>
    <property type="match status" value="2"/>
</dbReference>
<evidence type="ECO:0000313" key="11">
    <source>
        <dbReference type="WBParaSite" id="PSAMB.scaffold145size73095.g2512.t1"/>
    </source>
</evidence>